<dbReference type="EMBL" id="AALJFD010000005">
    <property type="protein sequence ID" value="EDA1755651.1"/>
    <property type="molecule type" value="Genomic_DNA"/>
</dbReference>
<name>A0A625TPX7_SALNE</name>
<organism evidence="1">
    <name type="scientific">Salmonella newport</name>
    <dbReference type="NCBI Taxonomy" id="108619"/>
    <lineage>
        <taxon>Bacteria</taxon>
        <taxon>Pseudomonadati</taxon>
        <taxon>Pseudomonadota</taxon>
        <taxon>Gammaproteobacteria</taxon>
        <taxon>Enterobacterales</taxon>
        <taxon>Enterobacteriaceae</taxon>
        <taxon>Salmonella</taxon>
    </lineage>
</organism>
<proteinExistence type="predicted"/>
<dbReference type="RefSeq" id="WP_065680534.1">
    <property type="nucleotide sequence ID" value="NZ_JABBDJ010000018.1"/>
</dbReference>
<protein>
    <submittedName>
        <fullName evidence="1">Uncharacterized protein</fullName>
    </submittedName>
</protein>
<evidence type="ECO:0000313" key="1">
    <source>
        <dbReference type="EMBL" id="EDA1755651.1"/>
    </source>
</evidence>
<dbReference type="AlphaFoldDB" id="A0A625TPX7"/>
<accession>A0A625TPX7</accession>
<sequence>MAKLDAFERLVTHHSVTIDTRFRTQAAPEVKAKCLCPVPEMSILAPLIIKQKGLVHTYDLGSSVVTLQDVELVPSNPDTEPTHLVLLINTVDKNGSTTVVKNINTNERVEIQPKHEQGEGYEVSAHVVISLSGNMRTYDMIYTVTPGISTARLNSFLDRILFEVAKSNEELFTAKHPTNVVSATSKKDLKILYKPVFDLTGMLDKELFNKLSQKGLSDVILIKDQYDTINAPDVNSPYIPTESTLRLLPNHGDNVVGWLKNVASHFNQDLNGGYDKLKVKFQDPETNKPRQVDFKTSNINLNNLEKTFIKKSILEHFSSRLKDSYVKIDSEFVVKMIDLM</sequence>
<evidence type="ECO:0000313" key="2">
    <source>
        <dbReference type="EMBL" id="EDA6044426.1"/>
    </source>
</evidence>
<gene>
    <name evidence="2" type="ORF">AOZ91_19520</name>
    <name evidence="1" type="ORF">AOZ97_03775</name>
</gene>
<dbReference type="EMBL" id="AALKQL010000015">
    <property type="protein sequence ID" value="EDA6044426.1"/>
    <property type="molecule type" value="Genomic_DNA"/>
</dbReference>
<comment type="caution">
    <text evidence="1">The sequence shown here is derived from an EMBL/GenBank/DDBJ whole genome shotgun (WGS) entry which is preliminary data.</text>
</comment>
<reference evidence="1" key="1">
    <citation type="submission" date="2018-07" db="EMBL/GenBank/DDBJ databases">
        <authorList>
            <consortium name="GenomeTrakr network: Whole genome sequencing for foodborne pathogen traceback"/>
        </authorList>
    </citation>
    <scope>NUCLEOTIDE SEQUENCE</scope>
    <source>
        <strain evidence="2">CDPHFDLB-F14M00974</strain>
        <strain evidence="1">CDPHFDLB-F14M00980</strain>
    </source>
</reference>